<comment type="catalytic activity">
    <reaction evidence="7">
        <text>a 2'-deoxyadenosine in DNA + S-adenosyl-L-methionine = an N(6)-methyl-2'-deoxyadenosine in DNA + S-adenosyl-L-homocysteine + H(+)</text>
        <dbReference type="Rhea" id="RHEA:15197"/>
        <dbReference type="Rhea" id="RHEA-COMP:12418"/>
        <dbReference type="Rhea" id="RHEA-COMP:12419"/>
        <dbReference type="ChEBI" id="CHEBI:15378"/>
        <dbReference type="ChEBI" id="CHEBI:57856"/>
        <dbReference type="ChEBI" id="CHEBI:59789"/>
        <dbReference type="ChEBI" id="CHEBI:90615"/>
        <dbReference type="ChEBI" id="CHEBI:90616"/>
        <dbReference type="EC" id="2.1.1.72"/>
    </reaction>
</comment>
<keyword evidence="6" id="KW-0680">Restriction system</keyword>
<dbReference type="Proteomes" id="UP000235005">
    <property type="component" value="Unassembled WGS sequence"/>
</dbReference>
<dbReference type="GO" id="GO:0009307">
    <property type="term" value="P:DNA restriction-modification system"/>
    <property type="evidence" value="ECO:0007669"/>
    <property type="project" value="UniProtKB-KW"/>
</dbReference>
<evidence type="ECO:0000313" key="10">
    <source>
        <dbReference type="Proteomes" id="UP000235005"/>
    </source>
</evidence>
<evidence type="ECO:0000256" key="4">
    <source>
        <dbReference type="ARBA" id="ARBA00022679"/>
    </source>
</evidence>
<evidence type="ECO:0000256" key="7">
    <source>
        <dbReference type="ARBA" id="ARBA00047942"/>
    </source>
</evidence>
<dbReference type="GO" id="GO:0009007">
    <property type="term" value="F:site-specific DNA-methyltransferase (adenine-specific) activity"/>
    <property type="evidence" value="ECO:0007669"/>
    <property type="project" value="UniProtKB-EC"/>
</dbReference>
<dbReference type="GO" id="GO:0032259">
    <property type="term" value="P:methylation"/>
    <property type="evidence" value="ECO:0007669"/>
    <property type="project" value="UniProtKB-KW"/>
</dbReference>
<dbReference type="PANTHER" id="PTHR42933:SF3">
    <property type="entry name" value="TYPE I RESTRICTION ENZYME MJAVIII METHYLASE SUBUNIT"/>
    <property type="match status" value="1"/>
</dbReference>
<dbReference type="RefSeq" id="WP_101518576.1">
    <property type="nucleotide sequence ID" value="NZ_PKUS01000023.1"/>
</dbReference>
<accession>A0A2N5X015</accession>
<dbReference type="PANTHER" id="PTHR42933">
    <property type="entry name" value="SLR6095 PROTEIN"/>
    <property type="match status" value="1"/>
</dbReference>
<dbReference type="EMBL" id="PKUS01000023">
    <property type="protein sequence ID" value="PLW67808.1"/>
    <property type="molecule type" value="Genomic_DNA"/>
</dbReference>
<comment type="caution">
    <text evidence="9">The sequence shown here is derived from an EMBL/GenBank/DDBJ whole genome shotgun (WGS) entry which is preliminary data.</text>
</comment>
<keyword evidence="4" id="KW-0808">Transferase</keyword>
<name>A0A2N5X015_9GAMM</name>
<evidence type="ECO:0000256" key="6">
    <source>
        <dbReference type="ARBA" id="ARBA00022747"/>
    </source>
</evidence>
<evidence type="ECO:0000313" key="9">
    <source>
        <dbReference type="EMBL" id="PLW67808.1"/>
    </source>
</evidence>
<keyword evidence="10" id="KW-1185">Reference proteome</keyword>
<dbReference type="InterPro" id="IPR003356">
    <property type="entry name" value="DNA_methylase_A-5"/>
</dbReference>
<dbReference type="PRINTS" id="PR00507">
    <property type="entry name" value="N12N6MTFRASE"/>
</dbReference>
<dbReference type="Pfam" id="PF02384">
    <property type="entry name" value="N6_Mtase"/>
    <property type="match status" value="1"/>
</dbReference>
<proteinExistence type="inferred from homology"/>
<dbReference type="Gene3D" id="3.40.50.150">
    <property type="entry name" value="Vaccinia Virus protein VP39"/>
    <property type="match status" value="1"/>
</dbReference>
<evidence type="ECO:0000256" key="1">
    <source>
        <dbReference type="ARBA" id="ARBA00006594"/>
    </source>
</evidence>
<reference evidence="9 10" key="1">
    <citation type="submission" date="2018-01" db="EMBL/GenBank/DDBJ databases">
        <title>The draft genome sequence of Halioglobus lutimaris HF004.</title>
        <authorList>
            <person name="Du Z.-J."/>
            <person name="Shi M.-J."/>
        </authorList>
    </citation>
    <scope>NUCLEOTIDE SEQUENCE [LARGE SCALE GENOMIC DNA]</scope>
    <source>
        <strain evidence="9 10">HF004</strain>
    </source>
</reference>
<keyword evidence="3" id="KW-0489">Methyltransferase</keyword>
<sequence length="259" mass="29221">MDHQKTFIKCFEAFGPKHNRCQVIADFALFGTAALHNAVAFSRELEDDYLRAAKRYDRDELNRHAELLATVVKGLEACGEDFLGQVFMALELGNDRAGQFFTPWHVSKMMAQISHGEALSHLTEEFVTLSEPACGAGGMILAFAEAMREAGHNPQRQLWVQAWDIDPLPARLCYIQLALLHIPGEIVIGDTLRYEAREVLRTPAHYLDFWDDKLRRRYTSESTEAPPAIEPHAMAIMPQTPENAVTAALAVDQQFMFDF</sequence>
<dbReference type="InterPro" id="IPR051537">
    <property type="entry name" value="DNA_Adenine_Mtase"/>
</dbReference>
<keyword evidence="5" id="KW-0949">S-adenosyl-L-methionine</keyword>
<comment type="similarity">
    <text evidence="1">Belongs to the N(4)/N(6)-methyltransferase family.</text>
</comment>
<dbReference type="AlphaFoldDB" id="A0A2N5X015"/>
<evidence type="ECO:0000256" key="2">
    <source>
        <dbReference type="ARBA" id="ARBA00011900"/>
    </source>
</evidence>
<protein>
    <recommendedName>
        <fullName evidence="2">site-specific DNA-methyltransferase (adenine-specific)</fullName>
        <ecNumber evidence="2">2.1.1.72</ecNumber>
    </recommendedName>
</protein>
<organism evidence="9 10">
    <name type="scientific">Pseudohalioglobus lutimaris</name>
    <dbReference type="NCBI Taxonomy" id="1737061"/>
    <lineage>
        <taxon>Bacteria</taxon>
        <taxon>Pseudomonadati</taxon>
        <taxon>Pseudomonadota</taxon>
        <taxon>Gammaproteobacteria</taxon>
        <taxon>Cellvibrionales</taxon>
        <taxon>Halieaceae</taxon>
        <taxon>Pseudohalioglobus</taxon>
    </lineage>
</organism>
<gene>
    <name evidence="9" type="ORF">C0039_15430</name>
</gene>
<dbReference type="GO" id="GO:0003677">
    <property type="term" value="F:DNA binding"/>
    <property type="evidence" value="ECO:0007669"/>
    <property type="project" value="InterPro"/>
</dbReference>
<feature type="domain" description="DNA methylase adenine-specific" evidence="8">
    <location>
        <begin position="95"/>
        <end position="198"/>
    </location>
</feature>
<dbReference type="SUPFAM" id="SSF53335">
    <property type="entry name" value="S-adenosyl-L-methionine-dependent methyltransferases"/>
    <property type="match status" value="1"/>
</dbReference>
<dbReference type="InterPro" id="IPR029063">
    <property type="entry name" value="SAM-dependent_MTases_sf"/>
</dbReference>
<dbReference type="GO" id="GO:0008170">
    <property type="term" value="F:N-methyltransferase activity"/>
    <property type="evidence" value="ECO:0007669"/>
    <property type="project" value="InterPro"/>
</dbReference>
<evidence type="ECO:0000256" key="5">
    <source>
        <dbReference type="ARBA" id="ARBA00022691"/>
    </source>
</evidence>
<evidence type="ECO:0000256" key="3">
    <source>
        <dbReference type="ARBA" id="ARBA00022603"/>
    </source>
</evidence>
<evidence type="ECO:0000259" key="8">
    <source>
        <dbReference type="Pfam" id="PF02384"/>
    </source>
</evidence>
<dbReference type="OrthoDB" id="9784823at2"/>
<dbReference type="EC" id="2.1.1.72" evidence="2"/>